<sequence length="197" mass="22601">MTLRMEILVNEELLKDRLTPCREVCPILLDLFIWRKDVYPCILVGAVTSIFGLIWYYDPSVVTAFSVLGLILTVGDYLLPLVSKSVSTADSWNSEKEKKFSILVNRVTFFSVQVWNFQVTLEEWKKEYPNAYSSTLIVVLLFMAWIGNAVNNLFLTYLFVVFLALLPGLLHRRILHVYVSKIVLFVSNLIGSKAKKN</sequence>
<dbReference type="OMA" id="LAFFMDF"/>
<evidence type="ECO:0000313" key="8">
    <source>
        <dbReference type="EMBL" id="OXA55508.1"/>
    </source>
</evidence>
<accession>A0A226EE40</accession>
<dbReference type="AlphaFoldDB" id="A0A226EE40"/>
<protein>
    <submittedName>
        <fullName evidence="8">ADP-ribosylation factor-like protein 6-interacting protein 1</fullName>
    </submittedName>
</protein>
<keyword evidence="2 6" id="KW-0812">Transmembrane</keyword>
<evidence type="ECO:0000256" key="5">
    <source>
        <dbReference type="ARBA" id="ARBA00023136"/>
    </source>
</evidence>
<keyword evidence="4 6" id="KW-1133">Transmembrane helix</keyword>
<keyword evidence="9" id="KW-1185">Reference proteome</keyword>
<proteinExistence type="predicted"/>
<dbReference type="PROSITE" id="PS50845">
    <property type="entry name" value="RETICULON"/>
    <property type="match status" value="1"/>
</dbReference>
<evidence type="ECO:0000256" key="1">
    <source>
        <dbReference type="ARBA" id="ARBA00004477"/>
    </source>
</evidence>
<dbReference type="PANTHER" id="PTHR20952:SF0">
    <property type="entry name" value="ADP-RIBOSYLATION FACTOR-LIKE PROTEIN 6-INTERACTING PROTEIN 1"/>
    <property type="match status" value="1"/>
</dbReference>
<dbReference type="STRING" id="158441.A0A226EE40"/>
<evidence type="ECO:0000256" key="3">
    <source>
        <dbReference type="ARBA" id="ARBA00022824"/>
    </source>
</evidence>
<dbReference type="Proteomes" id="UP000198287">
    <property type="component" value="Unassembled WGS sequence"/>
</dbReference>
<comment type="caution">
    <text evidence="8">The sequence shown here is derived from an EMBL/GenBank/DDBJ whole genome shotgun (WGS) entry which is preliminary data.</text>
</comment>
<evidence type="ECO:0000256" key="4">
    <source>
        <dbReference type="ARBA" id="ARBA00022989"/>
    </source>
</evidence>
<feature type="transmembrane region" description="Helical" evidence="6">
    <location>
        <begin position="38"/>
        <end position="56"/>
    </location>
</feature>
<feature type="transmembrane region" description="Helical" evidence="6">
    <location>
        <begin position="62"/>
        <end position="79"/>
    </location>
</feature>
<dbReference type="EMBL" id="LNIX01000004">
    <property type="protein sequence ID" value="OXA55508.1"/>
    <property type="molecule type" value="Genomic_DNA"/>
</dbReference>
<keyword evidence="3" id="KW-0256">Endoplasmic reticulum</keyword>
<dbReference type="InterPro" id="IPR052114">
    <property type="entry name" value="ER_autophagy_membrane_reg"/>
</dbReference>
<comment type="subcellular location">
    <subcellularLocation>
        <location evidence="1">Endoplasmic reticulum membrane</location>
        <topology evidence="1">Multi-pass membrane protein</topology>
    </subcellularLocation>
</comment>
<feature type="transmembrane region" description="Helical" evidence="6">
    <location>
        <begin position="175"/>
        <end position="191"/>
    </location>
</feature>
<evidence type="ECO:0000256" key="2">
    <source>
        <dbReference type="ARBA" id="ARBA00022692"/>
    </source>
</evidence>
<evidence type="ECO:0000313" key="9">
    <source>
        <dbReference type="Proteomes" id="UP000198287"/>
    </source>
</evidence>
<keyword evidence="5 6" id="KW-0472">Membrane</keyword>
<organism evidence="8 9">
    <name type="scientific">Folsomia candida</name>
    <name type="common">Springtail</name>
    <dbReference type="NCBI Taxonomy" id="158441"/>
    <lineage>
        <taxon>Eukaryota</taxon>
        <taxon>Metazoa</taxon>
        <taxon>Ecdysozoa</taxon>
        <taxon>Arthropoda</taxon>
        <taxon>Hexapoda</taxon>
        <taxon>Collembola</taxon>
        <taxon>Entomobryomorpha</taxon>
        <taxon>Isotomoidea</taxon>
        <taxon>Isotomidae</taxon>
        <taxon>Proisotominae</taxon>
        <taxon>Folsomia</taxon>
    </lineage>
</organism>
<reference evidence="8 9" key="1">
    <citation type="submission" date="2015-12" db="EMBL/GenBank/DDBJ databases">
        <title>The genome of Folsomia candida.</title>
        <authorList>
            <person name="Faddeeva A."/>
            <person name="Derks M.F."/>
            <person name="Anvar Y."/>
            <person name="Smit S."/>
            <person name="Van Straalen N."/>
            <person name="Roelofs D."/>
        </authorList>
    </citation>
    <scope>NUCLEOTIDE SEQUENCE [LARGE SCALE GENOMIC DNA]</scope>
    <source>
        <strain evidence="8 9">VU population</strain>
        <tissue evidence="8">Whole body</tissue>
    </source>
</reference>
<dbReference type="InterPro" id="IPR003388">
    <property type="entry name" value="Reticulon"/>
</dbReference>
<gene>
    <name evidence="8" type="ORF">Fcan01_09361</name>
</gene>
<evidence type="ECO:0000259" key="7">
    <source>
        <dbReference type="PROSITE" id="PS50845"/>
    </source>
</evidence>
<feature type="domain" description="Reticulon" evidence="7">
    <location>
        <begin position="28"/>
        <end position="173"/>
    </location>
</feature>
<dbReference type="PANTHER" id="PTHR20952">
    <property type="entry name" value="ADP-RIBOSYLATION-LIKE FACTOR 6-INTERACTING PROTEIN"/>
    <property type="match status" value="1"/>
</dbReference>
<evidence type="ECO:0000256" key="6">
    <source>
        <dbReference type="SAM" id="Phobius"/>
    </source>
</evidence>
<name>A0A226EE40_FOLCA</name>
<dbReference type="OrthoDB" id="6416122at2759"/>
<dbReference type="GO" id="GO:0005789">
    <property type="term" value="C:endoplasmic reticulum membrane"/>
    <property type="evidence" value="ECO:0007669"/>
    <property type="project" value="UniProtKB-SubCell"/>
</dbReference>